<organism evidence="1 2">
    <name type="scientific">Paramecium octaurelia</name>
    <dbReference type="NCBI Taxonomy" id="43137"/>
    <lineage>
        <taxon>Eukaryota</taxon>
        <taxon>Sar</taxon>
        <taxon>Alveolata</taxon>
        <taxon>Ciliophora</taxon>
        <taxon>Intramacronucleata</taxon>
        <taxon>Oligohymenophorea</taxon>
        <taxon>Peniculida</taxon>
        <taxon>Parameciidae</taxon>
        <taxon>Paramecium</taxon>
    </lineage>
</organism>
<comment type="caution">
    <text evidence="1">The sequence shown here is derived from an EMBL/GenBank/DDBJ whole genome shotgun (WGS) entry which is preliminary data.</text>
</comment>
<protein>
    <submittedName>
        <fullName evidence="1">Uncharacterized protein</fullName>
    </submittedName>
</protein>
<evidence type="ECO:0000313" key="2">
    <source>
        <dbReference type="Proteomes" id="UP000683925"/>
    </source>
</evidence>
<dbReference type="AlphaFoldDB" id="A0A8S1V3H5"/>
<proteinExistence type="predicted"/>
<dbReference type="Proteomes" id="UP000683925">
    <property type="component" value="Unassembled WGS sequence"/>
</dbReference>
<keyword evidence="2" id="KW-1185">Reference proteome</keyword>
<reference evidence="1" key="1">
    <citation type="submission" date="2021-01" db="EMBL/GenBank/DDBJ databases">
        <authorList>
            <consortium name="Genoscope - CEA"/>
            <person name="William W."/>
        </authorList>
    </citation>
    <scope>NUCLEOTIDE SEQUENCE</scope>
</reference>
<sequence length="65" mass="7646">MIAAQFLDFAQHPKIISVLHRGPIPYITLIKINVILLQLRNQEQMKKVGILSRDLQRRIYVLSRH</sequence>
<gene>
    <name evidence="1" type="ORF">POCTA_138.1.T0530126</name>
</gene>
<accession>A0A8S1V3H5</accession>
<evidence type="ECO:0000313" key="1">
    <source>
        <dbReference type="EMBL" id="CAD8169276.1"/>
    </source>
</evidence>
<dbReference type="EMBL" id="CAJJDP010000053">
    <property type="protein sequence ID" value="CAD8169276.1"/>
    <property type="molecule type" value="Genomic_DNA"/>
</dbReference>
<name>A0A8S1V3H5_PAROT</name>